<feature type="domain" description="Exostosin GT47" evidence="7">
    <location>
        <begin position="600"/>
        <end position="881"/>
    </location>
</feature>
<dbReference type="EMBL" id="JARYMX010000005">
    <property type="protein sequence ID" value="KAJ9549133.1"/>
    <property type="molecule type" value="Genomic_DNA"/>
</dbReference>
<feature type="transmembrane region" description="Helical" evidence="6">
    <location>
        <begin position="169"/>
        <end position="187"/>
    </location>
</feature>
<keyword evidence="6" id="KW-0812">Transmembrane</keyword>
<keyword evidence="5" id="KW-0333">Golgi apparatus</keyword>
<dbReference type="PANTHER" id="PTHR11062:SF389">
    <property type="entry name" value="EXOSTOSIN-LIKE PROTEIN-RELATED"/>
    <property type="match status" value="1"/>
</dbReference>
<evidence type="ECO:0000256" key="6">
    <source>
        <dbReference type="SAM" id="Phobius"/>
    </source>
</evidence>
<dbReference type="GO" id="GO:0016757">
    <property type="term" value="F:glycosyltransferase activity"/>
    <property type="evidence" value="ECO:0007669"/>
    <property type="project" value="UniProtKB-KW"/>
</dbReference>
<evidence type="ECO:0000256" key="1">
    <source>
        <dbReference type="ARBA" id="ARBA00004323"/>
    </source>
</evidence>
<evidence type="ECO:0000256" key="5">
    <source>
        <dbReference type="ARBA" id="ARBA00023034"/>
    </source>
</evidence>
<comment type="caution">
    <text evidence="8">The sequence shown here is derived from an EMBL/GenBank/DDBJ whole genome shotgun (WGS) entry which is preliminary data.</text>
</comment>
<feature type="transmembrane region" description="Helical" evidence="6">
    <location>
        <begin position="489"/>
        <end position="509"/>
    </location>
</feature>
<evidence type="ECO:0000313" key="9">
    <source>
        <dbReference type="Proteomes" id="UP001172457"/>
    </source>
</evidence>
<dbReference type="Pfam" id="PF03016">
    <property type="entry name" value="Exostosin_GT47"/>
    <property type="match status" value="2"/>
</dbReference>
<reference evidence="8" key="1">
    <citation type="submission" date="2023-03" db="EMBL/GenBank/DDBJ databases">
        <title>Chromosome-scale reference genome and RAD-based genetic map of yellow starthistle (Centaurea solstitialis) reveal putative structural variation and QTLs associated with invader traits.</title>
        <authorList>
            <person name="Reatini B."/>
            <person name="Cang F.A."/>
            <person name="Jiang Q."/>
            <person name="Mckibben M.T.W."/>
            <person name="Barker M.S."/>
            <person name="Rieseberg L.H."/>
            <person name="Dlugosch K.M."/>
        </authorList>
    </citation>
    <scope>NUCLEOTIDE SEQUENCE</scope>
    <source>
        <strain evidence="8">CAN-66</strain>
        <tissue evidence="8">Leaf</tissue>
    </source>
</reference>
<evidence type="ECO:0000256" key="4">
    <source>
        <dbReference type="ARBA" id="ARBA00022968"/>
    </source>
</evidence>
<keyword evidence="3" id="KW-0808">Transferase</keyword>
<gene>
    <name evidence="8" type="ORF">OSB04_021676</name>
</gene>
<feature type="domain" description="Exostosin GT47" evidence="7">
    <location>
        <begin position="120"/>
        <end position="401"/>
    </location>
</feature>
<dbReference type="GO" id="GO:0000139">
    <property type="term" value="C:Golgi membrane"/>
    <property type="evidence" value="ECO:0007669"/>
    <property type="project" value="UniProtKB-SubCell"/>
</dbReference>
<keyword evidence="6" id="KW-1133">Transmembrane helix</keyword>
<name>A0AA38SUX9_9ASTR</name>
<dbReference type="PANTHER" id="PTHR11062">
    <property type="entry name" value="EXOSTOSIN HEPARAN SULFATE GLYCOSYLTRANSFERASE -RELATED"/>
    <property type="match status" value="1"/>
</dbReference>
<keyword evidence="9" id="KW-1185">Reference proteome</keyword>
<comment type="subcellular location">
    <subcellularLocation>
        <location evidence="1">Golgi apparatus membrane</location>
        <topology evidence="1">Single-pass type II membrane protein</topology>
    </subcellularLocation>
</comment>
<feature type="transmembrane region" description="Helical" evidence="6">
    <location>
        <begin position="649"/>
        <end position="667"/>
    </location>
</feature>
<evidence type="ECO:0000256" key="3">
    <source>
        <dbReference type="ARBA" id="ARBA00022676"/>
    </source>
</evidence>
<feature type="transmembrane region" description="Helical" evidence="6">
    <location>
        <begin position="12"/>
        <end position="29"/>
    </location>
</feature>
<evidence type="ECO:0000259" key="7">
    <source>
        <dbReference type="Pfam" id="PF03016"/>
    </source>
</evidence>
<evidence type="ECO:0000313" key="8">
    <source>
        <dbReference type="EMBL" id="KAJ9549133.1"/>
    </source>
</evidence>
<keyword evidence="6" id="KW-0472">Membrane</keyword>
<keyword evidence="4" id="KW-0735">Signal-anchor</keyword>
<evidence type="ECO:0000256" key="2">
    <source>
        <dbReference type="ARBA" id="ARBA00010271"/>
    </source>
</evidence>
<keyword evidence="3" id="KW-0328">Glycosyltransferase</keyword>
<protein>
    <recommendedName>
        <fullName evidence="7">Exostosin GT47 domain-containing protein</fullName>
    </recommendedName>
</protein>
<dbReference type="Proteomes" id="UP001172457">
    <property type="component" value="Chromosome 5"/>
</dbReference>
<sequence>MDASKNKLPWLILFLSLIIISGFLTSIFYPTNSTTFIYTNTSIFNLSTFINPTPTPIPHRILSSKKQSNLQKIEADLTEARAAIKKAAASINESIEDRDYVPSGSVYWNPNSFHRSYLEMEKRFKIYVYEEGDPPIFHTAPCYGILGLEGIFINDMEISRFRTKDPEKAHVYFLPFSIITLINYVYIVGSHDWSPMYDTVSDYITVIDHKYPHWNRSQGADHFMLACHDWGPSISKSVPYLFKNSIRALCNANTSEGFKLSRDVSIPEIYLPHGTTEGLLGGPSPSKRTILVFFSGGVHGYIREVLLKHWENKTEDGVKIQKYLPKGDDYYQQVRKSKYCICASGWEVASPRMVEALYMGCVPVLVKDDYAKPFSDVLNWDTFSVDIPTSHIPQLKDILMAIPQRKYLKLQKNGAQVRKHFVLNGPRNILRGAVDDIPVYLGSIRGGNRRRHPSSWVDLRSGMGEAMGQESERGRHKLRKSMDASKHKLPWLIILSLIIISGFLTSIFYPTNSTTFIYTNSSLFNLSTFINPTPIPIPHRILSSKKQSNLQKIEADLTEARAAIKKAAASINESIEDPDYVPSGSVYWNPNSFHRSYLEMEKRFKIYVYEEGDPPIFHTAPCYGILGLEGIFINDMEISRFRTKDPEKAHVYFLPFSIVTLINYVYIVDSHEWTHMFDTVSDYITVIDHKYPHWNRSQGADHFMLACHDWGPIISKSVPYLFKNSIRALCNANTSEGFKLSRDVSIPEIYLPHGTTEGLLGGPSPSNRTILVFFSGGVHGYIREVLLKHWENKTEDGVKIQKYLPKGDDYYEQVRKSKYCICASGWEVASPRMVEALYMGCVPVLVKDDYAKPFGDVLNWDTFSVDIPSSHIPQLKDILMAIPQRKYLKLQKNGAQVRKHFVVNLPPKRYDVFHMILHSIWLRRLDTHIRDINDQS</sequence>
<dbReference type="InterPro" id="IPR004263">
    <property type="entry name" value="Exostosin"/>
</dbReference>
<accession>A0AA38SUX9</accession>
<comment type="similarity">
    <text evidence="2">Belongs to the glycosyltransferase 47 family.</text>
</comment>
<proteinExistence type="inferred from homology"/>
<dbReference type="InterPro" id="IPR040911">
    <property type="entry name" value="Exostosin_GT47"/>
</dbReference>
<organism evidence="8 9">
    <name type="scientific">Centaurea solstitialis</name>
    <name type="common">yellow star-thistle</name>
    <dbReference type="NCBI Taxonomy" id="347529"/>
    <lineage>
        <taxon>Eukaryota</taxon>
        <taxon>Viridiplantae</taxon>
        <taxon>Streptophyta</taxon>
        <taxon>Embryophyta</taxon>
        <taxon>Tracheophyta</taxon>
        <taxon>Spermatophyta</taxon>
        <taxon>Magnoliopsida</taxon>
        <taxon>eudicotyledons</taxon>
        <taxon>Gunneridae</taxon>
        <taxon>Pentapetalae</taxon>
        <taxon>asterids</taxon>
        <taxon>campanulids</taxon>
        <taxon>Asterales</taxon>
        <taxon>Asteraceae</taxon>
        <taxon>Carduoideae</taxon>
        <taxon>Cardueae</taxon>
        <taxon>Centaureinae</taxon>
        <taxon>Centaurea</taxon>
    </lineage>
</organism>
<dbReference type="AlphaFoldDB" id="A0AA38SUX9"/>